<dbReference type="Pfam" id="PF05199">
    <property type="entry name" value="GMC_oxred_C"/>
    <property type="match status" value="1"/>
</dbReference>
<dbReference type="InterPro" id="IPR012132">
    <property type="entry name" value="GMC_OxRdtase"/>
</dbReference>
<accession>A0A226EKG3</accession>
<feature type="binding site" evidence="5">
    <location>
        <begin position="133"/>
        <end position="136"/>
    </location>
    <ligand>
        <name>FAD</name>
        <dbReference type="ChEBI" id="CHEBI:57692"/>
    </ligand>
</feature>
<dbReference type="PIRSF" id="PIRSF000137">
    <property type="entry name" value="Alcohol_oxidase"/>
    <property type="match status" value="1"/>
</dbReference>
<dbReference type="PANTHER" id="PTHR11552:SF147">
    <property type="entry name" value="CHOLINE DEHYDROGENASE, MITOCHONDRIAL"/>
    <property type="match status" value="1"/>
</dbReference>
<feature type="domain" description="Glucose-methanol-choline oxidoreductase N-terminal" evidence="6">
    <location>
        <begin position="301"/>
        <end position="315"/>
    </location>
</feature>
<dbReference type="OMA" id="DIRMNCH"/>
<dbReference type="Gene3D" id="3.50.50.60">
    <property type="entry name" value="FAD/NAD(P)-binding domain"/>
    <property type="match status" value="1"/>
</dbReference>
<dbReference type="PANTHER" id="PTHR11552">
    <property type="entry name" value="GLUCOSE-METHANOL-CHOLINE GMC OXIDOREDUCTASE"/>
    <property type="match status" value="1"/>
</dbReference>
<protein>
    <submittedName>
        <fullName evidence="7">Choline dehydrogenase, mitochondrial</fullName>
    </submittedName>
</protein>
<dbReference type="EMBL" id="LNIX01000003">
    <property type="protein sequence ID" value="OXA57484.1"/>
    <property type="molecule type" value="Genomic_DNA"/>
</dbReference>
<evidence type="ECO:0000256" key="4">
    <source>
        <dbReference type="ARBA" id="ARBA00022827"/>
    </source>
</evidence>
<evidence type="ECO:0000256" key="1">
    <source>
        <dbReference type="ARBA" id="ARBA00001974"/>
    </source>
</evidence>
<name>A0A226EKG3_FOLCA</name>
<dbReference type="InterPro" id="IPR000172">
    <property type="entry name" value="GMC_OxRdtase_N"/>
</dbReference>
<feature type="binding site" evidence="5">
    <location>
        <position position="265"/>
    </location>
    <ligand>
        <name>FAD</name>
        <dbReference type="ChEBI" id="CHEBI:57692"/>
    </ligand>
</feature>
<dbReference type="SUPFAM" id="SSF51905">
    <property type="entry name" value="FAD/NAD(P)-binding domain"/>
    <property type="match status" value="1"/>
</dbReference>
<keyword evidence="3" id="KW-0285">Flavoprotein</keyword>
<organism evidence="7 8">
    <name type="scientific">Folsomia candida</name>
    <name type="common">Springtail</name>
    <dbReference type="NCBI Taxonomy" id="158441"/>
    <lineage>
        <taxon>Eukaryota</taxon>
        <taxon>Metazoa</taxon>
        <taxon>Ecdysozoa</taxon>
        <taxon>Arthropoda</taxon>
        <taxon>Hexapoda</taxon>
        <taxon>Collembola</taxon>
        <taxon>Entomobryomorpha</taxon>
        <taxon>Isotomoidea</taxon>
        <taxon>Isotomidae</taxon>
        <taxon>Proisotominae</taxon>
        <taxon>Folsomia</taxon>
    </lineage>
</organism>
<reference evidence="7 8" key="1">
    <citation type="submission" date="2015-12" db="EMBL/GenBank/DDBJ databases">
        <title>The genome of Folsomia candida.</title>
        <authorList>
            <person name="Faddeeva A."/>
            <person name="Derks M.F."/>
            <person name="Anvar Y."/>
            <person name="Smit S."/>
            <person name="Van Straalen N."/>
            <person name="Roelofs D."/>
        </authorList>
    </citation>
    <scope>NUCLEOTIDE SEQUENCE [LARGE SCALE GENOMIC DNA]</scope>
    <source>
        <strain evidence="7 8">VU population</strain>
        <tissue evidence="7">Whole body</tissue>
    </source>
</reference>
<dbReference type="InterPro" id="IPR036188">
    <property type="entry name" value="FAD/NAD-bd_sf"/>
</dbReference>
<keyword evidence="4 5" id="KW-0274">FAD</keyword>
<evidence type="ECO:0000313" key="7">
    <source>
        <dbReference type="EMBL" id="OXA57484.1"/>
    </source>
</evidence>
<dbReference type="PROSITE" id="PS00624">
    <property type="entry name" value="GMC_OXRED_2"/>
    <property type="match status" value="1"/>
</dbReference>
<dbReference type="GO" id="GO:0016614">
    <property type="term" value="F:oxidoreductase activity, acting on CH-OH group of donors"/>
    <property type="evidence" value="ECO:0007669"/>
    <property type="project" value="InterPro"/>
</dbReference>
<comment type="cofactor">
    <cofactor evidence="1 5">
        <name>FAD</name>
        <dbReference type="ChEBI" id="CHEBI:57692"/>
    </cofactor>
</comment>
<dbReference type="AlphaFoldDB" id="A0A226EKG3"/>
<dbReference type="Gene3D" id="3.30.560.10">
    <property type="entry name" value="Glucose Oxidase, domain 3"/>
    <property type="match status" value="1"/>
</dbReference>
<sequence length="608" mass="68505">MKLASFILGSMSLLIQQYVDKYQQDDFHETLDELQLDRGLPRIRNYDFIVVGGGTAGCVIASRLSEKFDVLLLETGGFPPPQTYNPYLNNYVNSHPAINYFFKSVPQTNFSMEDGGIVESVPGKMLGGSGSHNGNVYNRGSPLDYDHFAELTGDNSWEYKNIIKHYKKIENFNGQLFSERDRSAYYGSGGLLTVDTDTPRILPAWFRAGEELGYKSGDPNGYQNEGFTTMAKTIKNGERHSSFAAFIKPFLYKRKSLRVMPYSEVDQILINSDNVAYGVRYKRHGIPQIAHAAKEIILSAGTFSSPLLLMKSGVGPRNVLKEAGIPLKSELPGVGQNLRDHGAVILRFTANNPDRYSLPRIEEHNVERELKRFHSYKRRGYFTRLDVGPQAFIVSPQAKAKGESEWPDIQLVFQQSPLLGNDDVQNQNLAMQVVLNRLESVGEIGLNTTAYLEGERDDTKLALIDHRLFTKQHDMDSMLAAIKLGLKIMEETKHFKAMNVTYTHDSPDACMKIAPRSDEYWRCHIRERGWSWLHVTGTCKMGKFSDPMSVVDSKLRVKGIENLRVVDASIMPQPTNANTAAPTMMIAEKISQEIFTEYLKQTTVKSVN</sequence>
<dbReference type="GO" id="GO:0050660">
    <property type="term" value="F:flavin adenine dinucleotide binding"/>
    <property type="evidence" value="ECO:0007669"/>
    <property type="project" value="InterPro"/>
</dbReference>
<dbReference type="InterPro" id="IPR007867">
    <property type="entry name" value="GMC_OxRtase_C"/>
</dbReference>
<evidence type="ECO:0000256" key="5">
    <source>
        <dbReference type="PIRSR" id="PIRSR000137-2"/>
    </source>
</evidence>
<dbReference type="Proteomes" id="UP000198287">
    <property type="component" value="Unassembled WGS sequence"/>
</dbReference>
<evidence type="ECO:0000259" key="6">
    <source>
        <dbReference type="PROSITE" id="PS00624"/>
    </source>
</evidence>
<evidence type="ECO:0000313" key="8">
    <source>
        <dbReference type="Proteomes" id="UP000198287"/>
    </source>
</evidence>
<comment type="similarity">
    <text evidence="2">Belongs to the GMC oxidoreductase family.</text>
</comment>
<dbReference type="OrthoDB" id="269227at2759"/>
<evidence type="ECO:0000256" key="3">
    <source>
        <dbReference type="ARBA" id="ARBA00022630"/>
    </source>
</evidence>
<keyword evidence="8" id="KW-1185">Reference proteome</keyword>
<dbReference type="Pfam" id="PF00732">
    <property type="entry name" value="GMC_oxred_N"/>
    <property type="match status" value="1"/>
</dbReference>
<comment type="caution">
    <text evidence="7">The sequence shown here is derived from an EMBL/GenBank/DDBJ whole genome shotgun (WGS) entry which is preliminary data.</text>
</comment>
<dbReference type="STRING" id="158441.A0A226EKG3"/>
<dbReference type="SUPFAM" id="SSF54373">
    <property type="entry name" value="FAD-linked reductases, C-terminal domain"/>
    <property type="match status" value="1"/>
</dbReference>
<gene>
    <name evidence="7" type="ORF">Fcan01_06913</name>
</gene>
<evidence type="ECO:0000256" key="2">
    <source>
        <dbReference type="ARBA" id="ARBA00010790"/>
    </source>
</evidence>
<proteinExistence type="inferred from homology"/>